<sequence>MTVNSYAVCFGEITGVKANDICQFRVKLNGKEWSDPLMLVRVHARIVHAKELKYKYLKVKTYTDTKERRLGKVLAAKAGAFWENASDTPSTEPFKSAEILLAWNIAANEPKGCIPDEQYGQLIVALLAQTKSQEKTN</sequence>
<comment type="caution">
    <text evidence="1">The sequence shown here is derived from an EMBL/GenBank/DDBJ whole genome shotgun (WGS) entry which is preliminary data.</text>
</comment>
<name>A0AAE0H365_9CHLO</name>
<reference evidence="1 2" key="1">
    <citation type="journal article" date="2015" name="Genome Biol. Evol.">
        <title>Comparative Genomics of a Bacterivorous Green Alga Reveals Evolutionary Causalities and Consequences of Phago-Mixotrophic Mode of Nutrition.</title>
        <authorList>
            <person name="Burns J.A."/>
            <person name="Paasch A."/>
            <person name="Narechania A."/>
            <person name="Kim E."/>
        </authorList>
    </citation>
    <scope>NUCLEOTIDE SEQUENCE [LARGE SCALE GENOMIC DNA]</scope>
    <source>
        <strain evidence="1 2">PLY_AMNH</strain>
    </source>
</reference>
<dbReference type="Proteomes" id="UP001190700">
    <property type="component" value="Unassembled WGS sequence"/>
</dbReference>
<keyword evidence="2" id="KW-1185">Reference proteome</keyword>
<evidence type="ECO:0000313" key="2">
    <source>
        <dbReference type="Proteomes" id="UP001190700"/>
    </source>
</evidence>
<organism evidence="1 2">
    <name type="scientific">Cymbomonas tetramitiformis</name>
    <dbReference type="NCBI Taxonomy" id="36881"/>
    <lineage>
        <taxon>Eukaryota</taxon>
        <taxon>Viridiplantae</taxon>
        <taxon>Chlorophyta</taxon>
        <taxon>Pyramimonadophyceae</taxon>
        <taxon>Pyramimonadales</taxon>
        <taxon>Pyramimonadaceae</taxon>
        <taxon>Cymbomonas</taxon>
    </lineage>
</organism>
<evidence type="ECO:0000313" key="1">
    <source>
        <dbReference type="EMBL" id="KAK3288186.1"/>
    </source>
</evidence>
<dbReference type="AlphaFoldDB" id="A0AAE0H365"/>
<proteinExistence type="predicted"/>
<dbReference type="EMBL" id="LGRX02000558">
    <property type="protein sequence ID" value="KAK3288186.1"/>
    <property type="molecule type" value="Genomic_DNA"/>
</dbReference>
<gene>
    <name evidence="1" type="ORF">CYMTET_4321</name>
</gene>
<accession>A0AAE0H365</accession>
<protein>
    <submittedName>
        <fullName evidence="1">Uncharacterized protein</fullName>
    </submittedName>
</protein>